<dbReference type="AlphaFoldDB" id="A0A078AGP0"/>
<feature type="coiled-coil region" evidence="2">
    <location>
        <begin position="202"/>
        <end position="229"/>
    </location>
</feature>
<dbReference type="InterPro" id="IPR051876">
    <property type="entry name" value="ODA-DC/CCD"/>
</dbReference>
<dbReference type="PANTHER" id="PTHR21694:SF18">
    <property type="entry name" value="COILED-COIL DOMAIN-CONTAINING PROTEIN 63"/>
    <property type="match status" value="1"/>
</dbReference>
<feature type="coiled-coil region" evidence="2">
    <location>
        <begin position="498"/>
        <end position="539"/>
    </location>
</feature>
<organism evidence="4 5">
    <name type="scientific">Stylonychia lemnae</name>
    <name type="common">Ciliate</name>
    <dbReference type="NCBI Taxonomy" id="5949"/>
    <lineage>
        <taxon>Eukaryota</taxon>
        <taxon>Sar</taxon>
        <taxon>Alveolata</taxon>
        <taxon>Ciliophora</taxon>
        <taxon>Intramacronucleata</taxon>
        <taxon>Spirotrichea</taxon>
        <taxon>Stichotrichia</taxon>
        <taxon>Sporadotrichida</taxon>
        <taxon>Oxytrichidae</taxon>
        <taxon>Stylonychinae</taxon>
        <taxon>Stylonychia</taxon>
    </lineage>
</organism>
<dbReference type="InterPro" id="IPR049258">
    <property type="entry name" value="ODAD1_CC"/>
</dbReference>
<keyword evidence="1 2" id="KW-0175">Coiled coil</keyword>
<feature type="domain" description="ODAD1 central coiled coil region" evidence="3">
    <location>
        <begin position="564"/>
        <end position="843"/>
    </location>
</feature>
<sequence length="1000" mass="116535">MSNNHNTSTNNQQNGKSSNINLALFKDQQRFKHFASRAESFSQMNKLRNQDQLSRATSVGGRFKKNSIKHLNRDALCDYDSQKISLLDKHSANNSTQLCEESKYSQQITIKELLKPNTDTVSKQSFFDQLSSVSASKKVVQKNIKISKKLISQPKLKELKNENNQCIQNVENEIIQGQPKRSHSQRGSLIEIRKVKFDVKKVQQMLNSRQALENSIKLIKNQCSRIQKRLIDNQQNDQENRTESFKEQLARIIQTRNASPFKQILLNTTKSKINESIQNNPEKWQNTDIKQQPQIKTLAQRDMSSQFTNSNPQYNRLLHQKRAQSAYGKLKDRKQSMIDFEKTINPSFYKLISNSRPQSVLKSQNHKRAQSALKTRAQTASTLSNFEVGTLNQQSSQNMQIFGRRLSRNDSLNETQSRIKNFADFSQHHINNQTIIQTNTFDSIMSQSQLQNSTIKFQNNNKIKQLRDIYLWNQRLQMTSSKRSEASYTRGGLYETEAQRLQREADEYTKKLEHERKRYLILEDQYKQLDSEYNEKKEKIKQMIPSEEDFHMQEVQRRHYLHMLANEKVRLNDTIGRNNHLKTEINIMRKEILFAQDSIAKMGRQIGRIKKEALTTNKDYIAGSKQADETNNQILALKAKHEEEKERFELEIKKLQERLKERDEPIEFDDKSFNQTVNDTKGGPGGQKTEFANPIAILKLRLNKVMQTNKEKKKLLDQYMRNAKIIEDAFDQIKDATGIQNIEEIVTTFIKAEEQNTSLYNYVNLLNQETDAIEEQNKQLDKNILKFRSLSEQTEQQRQARVHELKQTSESLRDEILKRQLPIIYQDKISNNECDEMQYEFNQMQKNSARMIKLFKQSKFYLSVASNMNYDENTVFNENNIIHHLAELEEYISSLITYVAFKRDDPNAAISSVPLEKLNQKEFNKKEIQIDAPIDTERGDPSIMGAKTDAGGDLEDDVIVDSKQLYMKFMDMVGKKQINIVHQSQAKKDGGVTNINRDND</sequence>
<dbReference type="EMBL" id="CCKQ01009504">
    <property type="protein sequence ID" value="CDW81001.1"/>
    <property type="molecule type" value="Genomic_DNA"/>
</dbReference>
<accession>A0A078AGP0</accession>
<evidence type="ECO:0000259" key="3">
    <source>
        <dbReference type="Pfam" id="PF21773"/>
    </source>
</evidence>
<keyword evidence="5" id="KW-1185">Reference proteome</keyword>
<evidence type="ECO:0000313" key="4">
    <source>
        <dbReference type="EMBL" id="CDW81001.1"/>
    </source>
</evidence>
<proteinExistence type="predicted"/>
<dbReference type="InParanoid" id="A0A078AGP0"/>
<dbReference type="PANTHER" id="PTHR21694">
    <property type="entry name" value="COILED-COIL DOMAIN-CONTAINING PROTEIN 63"/>
    <property type="match status" value="1"/>
</dbReference>
<feature type="coiled-coil region" evidence="2">
    <location>
        <begin position="702"/>
        <end position="729"/>
    </location>
</feature>
<gene>
    <name evidence="4" type="primary">Contig1508.g1650</name>
    <name evidence="4" type="ORF">STYLEM_10007</name>
</gene>
<reference evidence="4 5" key="1">
    <citation type="submission" date="2014-06" db="EMBL/GenBank/DDBJ databases">
        <authorList>
            <person name="Swart Estienne"/>
        </authorList>
    </citation>
    <scope>NUCLEOTIDE SEQUENCE [LARGE SCALE GENOMIC DNA]</scope>
    <source>
        <strain evidence="4 5">130c</strain>
    </source>
</reference>
<dbReference type="OrthoDB" id="6766775at2759"/>
<evidence type="ECO:0000313" key="5">
    <source>
        <dbReference type="Proteomes" id="UP000039865"/>
    </source>
</evidence>
<dbReference type="Proteomes" id="UP000039865">
    <property type="component" value="Unassembled WGS sequence"/>
</dbReference>
<protein>
    <recommendedName>
        <fullName evidence="3">ODAD1 central coiled coil region domain-containing protein</fullName>
    </recommendedName>
</protein>
<evidence type="ECO:0000256" key="1">
    <source>
        <dbReference type="ARBA" id="ARBA00023054"/>
    </source>
</evidence>
<name>A0A078AGP0_STYLE</name>
<feature type="coiled-coil region" evidence="2">
    <location>
        <begin position="627"/>
        <end position="658"/>
    </location>
</feature>
<evidence type="ECO:0000256" key="2">
    <source>
        <dbReference type="SAM" id="Coils"/>
    </source>
</evidence>
<dbReference type="Pfam" id="PF21773">
    <property type="entry name" value="ODAD1_CC"/>
    <property type="match status" value="1"/>
</dbReference>